<evidence type="ECO:0000256" key="1">
    <source>
        <dbReference type="SAM" id="MobiDB-lite"/>
    </source>
</evidence>
<feature type="region of interest" description="Disordered" evidence="1">
    <location>
        <begin position="46"/>
        <end position="68"/>
    </location>
</feature>
<dbReference type="EMBL" id="AP024563">
    <property type="protein sequence ID" value="BCU07689.1"/>
    <property type="molecule type" value="Genomic_DNA"/>
</dbReference>
<evidence type="ECO:0000313" key="2">
    <source>
        <dbReference type="EMBL" id="BCU07689.1"/>
    </source>
</evidence>
<proteinExistence type="predicted"/>
<reference evidence="2 3" key="1">
    <citation type="submission" date="2021-04" db="EMBL/GenBank/DDBJ databases">
        <title>Complete genome sequencing of Allochromatium tepidum strain NZ.</title>
        <authorList>
            <person name="Tsukatani Y."/>
            <person name="Mori H."/>
        </authorList>
    </citation>
    <scope>NUCLEOTIDE SEQUENCE [LARGE SCALE GENOMIC DNA]</scope>
    <source>
        <strain evidence="2 3">NZ</strain>
    </source>
</reference>
<name>A0ABM7QP37_9GAMM</name>
<evidence type="ECO:0000313" key="3">
    <source>
        <dbReference type="Proteomes" id="UP000680679"/>
    </source>
</evidence>
<dbReference type="Proteomes" id="UP000680679">
    <property type="component" value="Chromosome"/>
</dbReference>
<sequence length="237" mass="26004">MGFQILTEGSEQALQLAVIEAEQTVEAAIQADVGTDIEAAGHIVQRQRRDAGDEQPRQTAAALSGGPLEHREDIAEKAAAVRQIPIGVLAEMGQQIVGEVVVFVDEQIERPAQMTQFHQQPLQCRRHGRLLTHPRRHVLRQVLRMAQEQAVDLIATMGLERGFQMLRLGAHHREIEAQAQVLAALRGRIGLDPGLGKEFIEGLGPFGVVVALHHRLQQTLAEAARADQEQKAPGLLQ</sequence>
<organism evidence="2 3">
    <name type="scientific">Allochromatium tepidum</name>
    <dbReference type="NCBI Taxonomy" id="553982"/>
    <lineage>
        <taxon>Bacteria</taxon>
        <taxon>Pseudomonadati</taxon>
        <taxon>Pseudomonadota</taxon>
        <taxon>Gammaproteobacteria</taxon>
        <taxon>Chromatiales</taxon>
        <taxon>Chromatiaceae</taxon>
        <taxon>Allochromatium</taxon>
    </lineage>
</organism>
<protein>
    <submittedName>
        <fullName evidence="2">Uncharacterized protein</fullName>
    </submittedName>
</protein>
<accession>A0ABM7QP37</accession>
<keyword evidence="3" id="KW-1185">Reference proteome</keyword>
<feature type="compositionally biased region" description="Basic and acidic residues" evidence="1">
    <location>
        <begin position="47"/>
        <end position="56"/>
    </location>
</feature>
<gene>
    <name evidence="2" type="ORF">Atep_23660</name>
</gene>